<gene>
    <name evidence="1" type="ORF">CcarbDRAFT_4284</name>
</gene>
<dbReference type="AlphaFoldDB" id="C6PZR7"/>
<comment type="caution">
    <text evidence="1">The sequence shown here is derived from an EMBL/GenBank/DDBJ whole genome shotgun (WGS) entry which is preliminary data.</text>
</comment>
<dbReference type="EMBL" id="ACVI01000099">
    <property type="protein sequence ID" value="EET85267.1"/>
    <property type="molecule type" value="Genomic_DNA"/>
</dbReference>
<reference evidence="1 2" key="1">
    <citation type="submission" date="2009-06" db="EMBL/GenBank/DDBJ databases">
        <title>The draft genome of Clostridium carboxidivorans P7.</title>
        <authorList>
            <consortium name="US DOE Joint Genome Institute (JGI-PGF)"/>
            <person name="Lucas S."/>
            <person name="Copeland A."/>
            <person name="Lapidus A."/>
            <person name="Glavina del Rio T."/>
            <person name="Tice H."/>
            <person name="Bruce D."/>
            <person name="Goodwin L."/>
            <person name="Pitluck S."/>
            <person name="Larimer F."/>
            <person name="Land M.L."/>
            <person name="Hauser L."/>
            <person name="Hemme C.L."/>
        </authorList>
    </citation>
    <scope>NUCLEOTIDE SEQUENCE [LARGE SCALE GENOMIC DNA]</scope>
    <source>
        <strain evidence="1 2">P7</strain>
    </source>
</reference>
<dbReference type="STRING" id="536227.Ccar_17935"/>
<dbReference type="Proteomes" id="UP000004198">
    <property type="component" value="Unassembled WGS sequence"/>
</dbReference>
<dbReference type="PATRIC" id="fig|536227.13.peg.3768"/>
<accession>C6PZR7</accession>
<dbReference type="KEGG" id="cck:Ccar_17935"/>
<evidence type="ECO:0000313" key="2">
    <source>
        <dbReference type="Proteomes" id="UP000004198"/>
    </source>
</evidence>
<evidence type="ECO:0000313" key="1">
    <source>
        <dbReference type="EMBL" id="EET85267.1"/>
    </source>
</evidence>
<dbReference type="OrthoDB" id="5241828at2"/>
<dbReference type="RefSeq" id="WP_007063169.1">
    <property type="nucleotide sequence ID" value="NZ_ACVI01000099.1"/>
</dbReference>
<dbReference type="eggNOG" id="COG0247">
    <property type="taxonomic scope" value="Bacteria"/>
</dbReference>
<evidence type="ECO:0008006" key="3">
    <source>
        <dbReference type="Google" id="ProtNLM"/>
    </source>
</evidence>
<organism evidence="1 2">
    <name type="scientific">Clostridium carboxidivorans P7</name>
    <dbReference type="NCBI Taxonomy" id="536227"/>
    <lineage>
        <taxon>Bacteria</taxon>
        <taxon>Bacillati</taxon>
        <taxon>Bacillota</taxon>
        <taxon>Clostridia</taxon>
        <taxon>Eubacteriales</taxon>
        <taxon>Clostridiaceae</taxon>
        <taxon>Clostridium</taxon>
    </lineage>
</organism>
<sequence length="217" mass="24776">MKHVYAPGCALMIYKTELAKKVLKFLNENLGDISEHLVCCRHNPNLESGTQVINTCAGCDRRYRELYNGISTKSLWEILAESNSFPFPDYKGMKMSIHDACPTRTEERVHSAIRELLKKMNIEIIEPKNTRTKAICCGDSFYGTLSVELIKEKMKKRSDEIPCDNVVVYCVSCIKAMHIGGKKPHYIIDLLFGEETGIGTFEPDAWHNELQKFIDEH</sequence>
<keyword evidence="2" id="KW-1185">Reference proteome</keyword>
<protein>
    <recommendedName>
        <fullName evidence="3">Cysteine-rich domain-containing protein</fullName>
    </recommendedName>
</protein>
<name>C6PZR7_9CLOT</name>
<proteinExistence type="predicted"/>